<dbReference type="STRING" id="930991.A0A0D0CVS2"/>
<evidence type="ECO:0008006" key="6">
    <source>
        <dbReference type="Google" id="ProtNLM"/>
    </source>
</evidence>
<dbReference type="Pfam" id="PF04912">
    <property type="entry name" value="Dynamitin"/>
    <property type="match status" value="1"/>
</dbReference>
<protein>
    <recommendedName>
        <fullName evidence="6">Dynactin subunit 2</fullName>
    </recommendedName>
</protein>
<dbReference type="HOGENOM" id="CLU_033559_0_0_1"/>
<dbReference type="OrthoDB" id="4977at2759"/>
<dbReference type="GO" id="GO:0007017">
    <property type="term" value="P:microtubule-based process"/>
    <property type="evidence" value="ECO:0007669"/>
    <property type="project" value="InterPro"/>
</dbReference>
<feature type="compositionally biased region" description="Basic residues" evidence="3">
    <location>
        <begin position="75"/>
        <end position="87"/>
    </location>
</feature>
<name>A0A0D0CVS2_9AGAM</name>
<sequence>MSANKYANLPDIDTAPDVYETEDVFPSSHTDDGEASDDEPSAARVRSRAADDGATTGREEVDTSNLISPEEASKHFRKAERKRRQRTRYAYPPSPSSSRSRSTSHSGSPTRSLPLPARLRALQAELMALEMELADPSNPALQVRDKNEGEPVDPGEMIRGLVDVRRRLEKVRKGREGRGKLVSVVTGETEVTVDEVQEDDAMKADHDALKSGGGKDGGDVAEVRSIVEMDKRVGDLEKLVGSVSATLDETTPLTPPLLPMLMRLNNQLTLLTQPRHIDSVSRRLKLLLSDLERVSASQAMKRQQAETGQHNGGTGTSTSLTTAQDAILPLLSRLTPSLPHIPHILTRLRTLSALHGSAAEFQGTMTSLEEEQRRTREALEALKSAVTDVEASLEANRSTVAGNVRSLEDRVDKVLSNLEQGSK</sequence>
<dbReference type="InParanoid" id="A0A0D0CVS2"/>
<keyword evidence="2" id="KW-0963">Cytoplasm</keyword>
<accession>A0A0D0CVS2</accession>
<feature type="compositionally biased region" description="Polar residues" evidence="3">
    <location>
        <begin position="298"/>
        <end position="309"/>
    </location>
</feature>
<evidence type="ECO:0000313" key="5">
    <source>
        <dbReference type="Proteomes" id="UP000054538"/>
    </source>
</evidence>
<gene>
    <name evidence="4" type="ORF">PAXRUDRAFT_834044</name>
</gene>
<organism evidence="4 5">
    <name type="scientific">Paxillus rubicundulus Ve08.2h10</name>
    <dbReference type="NCBI Taxonomy" id="930991"/>
    <lineage>
        <taxon>Eukaryota</taxon>
        <taxon>Fungi</taxon>
        <taxon>Dikarya</taxon>
        <taxon>Basidiomycota</taxon>
        <taxon>Agaricomycotina</taxon>
        <taxon>Agaricomycetes</taxon>
        <taxon>Agaricomycetidae</taxon>
        <taxon>Boletales</taxon>
        <taxon>Paxilineae</taxon>
        <taxon>Paxillaceae</taxon>
        <taxon>Paxillus</taxon>
    </lineage>
</organism>
<dbReference type="PANTHER" id="PTHR15346">
    <property type="entry name" value="DYNACTIN SUBUNIT"/>
    <property type="match status" value="1"/>
</dbReference>
<dbReference type="EMBL" id="KN826248">
    <property type="protein sequence ID" value="KIK79558.1"/>
    <property type="molecule type" value="Genomic_DNA"/>
</dbReference>
<feature type="region of interest" description="Disordered" evidence="3">
    <location>
        <begin position="298"/>
        <end position="319"/>
    </location>
</feature>
<keyword evidence="5" id="KW-1185">Reference proteome</keyword>
<proteinExistence type="predicted"/>
<dbReference type="AlphaFoldDB" id="A0A0D0CVS2"/>
<reference evidence="5" key="2">
    <citation type="submission" date="2015-01" db="EMBL/GenBank/DDBJ databases">
        <title>Evolutionary Origins and Diversification of the Mycorrhizal Mutualists.</title>
        <authorList>
            <consortium name="DOE Joint Genome Institute"/>
            <consortium name="Mycorrhizal Genomics Consortium"/>
            <person name="Kohler A."/>
            <person name="Kuo A."/>
            <person name="Nagy L.G."/>
            <person name="Floudas D."/>
            <person name="Copeland A."/>
            <person name="Barry K.W."/>
            <person name="Cichocki N."/>
            <person name="Veneault-Fourrey C."/>
            <person name="LaButti K."/>
            <person name="Lindquist E.A."/>
            <person name="Lipzen A."/>
            <person name="Lundell T."/>
            <person name="Morin E."/>
            <person name="Murat C."/>
            <person name="Riley R."/>
            <person name="Ohm R."/>
            <person name="Sun H."/>
            <person name="Tunlid A."/>
            <person name="Henrissat B."/>
            <person name="Grigoriev I.V."/>
            <person name="Hibbett D.S."/>
            <person name="Martin F."/>
        </authorList>
    </citation>
    <scope>NUCLEOTIDE SEQUENCE [LARGE SCALE GENOMIC DNA]</scope>
    <source>
        <strain evidence="5">Ve08.2h10</strain>
    </source>
</reference>
<comment type="subcellular location">
    <subcellularLocation>
        <location evidence="1">Cytoplasm</location>
    </subcellularLocation>
</comment>
<evidence type="ECO:0000256" key="3">
    <source>
        <dbReference type="SAM" id="MobiDB-lite"/>
    </source>
</evidence>
<dbReference type="Proteomes" id="UP000054538">
    <property type="component" value="Unassembled WGS sequence"/>
</dbReference>
<dbReference type="InterPro" id="IPR028133">
    <property type="entry name" value="Dynamitin"/>
</dbReference>
<feature type="compositionally biased region" description="Low complexity" evidence="3">
    <location>
        <begin position="88"/>
        <end position="118"/>
    </location>
</feature>
<dbReference type="GO" id="GO:0005737">
    <property type="term" value="C:cytoplasm"/>
    <property type="evidence" value="ECO:0007669"/>
    <property type="project" value="UniProtKB-SubCell"/>
</dbReference>
<evidence type="ECO:0000256" key="1">
    <source>
        <dbReference type="ARBA" id="ARBA00004496"/>
    </source>
</evidence>
<dbReference type="GO" id="GO:0005869">
    <property type="term" value="C:dynactin complex"/>
    <property type="evidence" value="ECO:0007669"/>
    <property type="project" value="InterPro"/>
</dbReference>
<evidence type="ECO:0000313" key="4">
    <source>
        <dbReference type="EMBL" id="KIK79558.1"/>
    </source>
</evidence>
<evidence type="ECO:0000256" key="2">
    <source>
        <dbReference type="ARBA" id="ARBA00022490"/>
    </source>
</evidence>
<reference evidence="4 5" key="1">
    <citation type="submission" date="2014-04" db="EMBL/GenBank/DDBJ databases">
        <authorList>
            <consortium name="DOE Joint Genome Institute"/>
            <person name="Kuo A."/>
            <person name="Kohler A."/>
            <person name="Jargeat P."/>
            <person name="Nagy L.G."/>
            <person name="Floudas D."/>
            <person name="Copeland A."/>
            <person name="Barry K.W."/>
            <person name="Cichocki N."/>
            <person name="Veneault-Fourrey C."/>
            <person name="LaButti K."/>
            <person name="Lindquist E.A."/>
            <person name="Lipzen A."/>
            <person name="Lundell T."/>
            <person name="Morin E."/>
            <person name="Murat C."/>
            <person name="Sun H."/>
            <person name="Tunlid A."/>
            <person name="Henrissat B."/>
            <person name="Grigoriev I.V."/>
            <person name="Hibbett D.S."/>
            <person name="Martin F."/>
            <person name="Nordberg H.P."/>
            <person name="Cantor M.N."/>
            <person name="Hua S.X."/>
        </authorList>
    </citation>
    <scope>NUCLEOTIDE SEQUENCE [LARGE SCALE GENOMIC DNA]</scope>
    <source>
        <strain evidence="4 5">Ve08.2h10</strain>
    </source>
</reference>
<feature type="region of interest" description="Disordered" evidence="3">
    <location>
        <begin position="1"/>
        <end position="118"/>
    </location>
</feature>